<keyword evidence="5" id="KW-1185">Reference proteome</keyword>
<evidence type="ECO:0000259" key="3">
    <source>
        <dbReference type="Pfam" id="PF01494"/>
    </source>
</evidence>
<dbReference type="EMBL" id="FOLO01000007">
    <property type="protein sequence ID" value="SFC31134.1"/>
    <property type="molecule type" value="Genomic_DNA"/>
</dbReference>
<gene>
    <name evidence="4" type="ORF">SAMN02745724_01374</name>
</gene>
<name>A0A1I1I4K0_9GAMM</name>
<feature type="domain" description="FAD-binding" evidence="3">
    <location>
        <begin position="2"/>
        <end position="328"/>
    </location>
</feature>
<dbReference type="PANTHER" id="PTHR13789">
    <property type="entry name" value="MONOOXYGENASE"/>
    <property type="match status" value="1"/>
</dbReference>
<dbReference type="PANTHER" id="PTHR13789:SF309">
    <property type="entry name" value="PUTATIVE (AFU_ORTHOLOGUE AFUA_6G14510)-RELATED"/>
    <property type="match status" value="1"/>
</dbReference>
<reference evidence="4 5" key="1">
    <citation type="submission" date="2016-10" db="EMBL/GenBank/DDBJ databases">
        <authorList>
            <person name="de Groot N.N."/>
        </authorList>
    </citation>
    <scope>NUCLEOTIDE SEQUENCE [LARGE SCALE GENOMIC DNA]</scope>
    <source>
        <strain evidence="4 5">DSM 6059</strain>
    </source>
</reference>
<keyword evidence="2" id="KW-0503">Monooxygenase</keyword>
<dbReference type="InterPro" id="IPR002938">
    <property type="entry name" value="FAD-bd"/>
</dbReference>
<dbReference type="InterPro" id="IPR036188">
    <property type="entry name" value="FAD/NAD-bd_sf"/>
</dbReference>
<dbReference type="PRINTS" id="PR00420">
    <property type="entry name" value="RNGMNOXGNASE"/>
</dbReference>
<dbReference type="SUPFAM" id="SSF51905">
    <property type="entry name" value="FAD/NAD(P)-binding domain"/>
    <property type="match status" value="1"/>
</dbReference>
<proteinExistence type="predicted"/>
<dbReference type="AlphaFoldDB" id="A0A1I1I4K0"/>
<dbReference type="Proteomes" id="UP000198862">
    <property type="component" value="Unassembled WGS sequence"/>
</dbReference>
<evidence type="ECO:0000256" key="1">
    <source>
        <dbReference type="ARBA" id="ARBA00023002"/>
    </source>
</evidence>
<evidence type="ECO:0000313" key="5">
    <source>
        <dbReference type="Proteomes" id="UP000198862"/>
    </source>
</evidence>
<dbReference type="STRING" id="1123010.SAMN02745724_01374"/>
<dbReference type="Pfam" id="PF01494">
    <property type="entry name" value="FAD_binding_3"/>
    <property type="match status" value="1"/>
</dbReference>
<dbReference type="RefSeq" id="WP_091982174.1">
    <property type="nucleotide sequence ID" value="NZ_FOLO01000007.1"/>
</dbReference>
<dbReference type="GO" id="GO:0004497">
    <property type="term" value="F:monooxygenase activity"/>
    <property type="evidence" value="ECO:0007669"/>
    <property type="project" value="UniProtKB-KW"/>
</dbReference>
<dbReference type="InterPro" id="IPR050493">
    <property type="entry name" value="FAD-dep_Monooxygenase_BioMet"/>
</dbReference>
<sequence>MKILIVGAGIAGLSLFHKLKNGKHDIEIIEKSETMRLQGAGICLPANAMAGFEKLGFKDDILKHAHQVTEVRFEKASRKLLSKASLLESPLNIQPFVALERNNLMTILNKGLENNIQYNRFISTIKQSQNTSRVIFNDGTEKEYDLIIAADGINSDTRKKVFDSPNLLDLKVSNWRFCIDYPNHKMQPSYLLGKNDLFMFYPISKNRLYCYGQISDPTGEIFELDSKEAMKKVFVHYEQSVQNAIFNADTIIKGQLKSVESREVFKNNVLLIGDALHGCPPSLQQGVGMALEDVLLLAQLIETDLEPNEILNEFKNKRLKRISWVIDESNKVIKLAEMGKSFFGRLLRNSIVRKTGPQNVKGWRKLLTEEV</sequence>
<evidence type="ECO:0000313" key="4">
    <source>
        <dbReference type="EMBL" id="SFC31134.1"/>
    </source>
</evidence>
<accession>A0A1I1I4K0</accession>
<evidence type="ECO:0000256" key="2">
    <source>
        <dbReference type="ARBA" id="ARBA00023033"/>
    </source>
</evidence>
<organism evidence="4 5">
    <name type="scientific">Pseudoalteromonas denitrificans DSM 6059</name>
    <dbReference type="NCBI Taxonomy" id="1123010"/>
    <lineage>
        <taxon>Bacteria</taxon>
        <taxon>Pseudomonadati</taxon>
        <taxon>Pseudomonadota</taxon>
        <taxon>Gammaproteobacteria</taxon>
        <taxon>Alteromonadales</taxon>
        <taxon>Pseudoalteromonadaceae</taxon>
        <taxon>Pseudoalteromonas</taxon>
    </lineage>
</organism>
<dbReference type="Gene3D" id="3.50.50.60">
    <property type="entry name" value="FAD/NAD(P)-binding domain"/>
    <property type="match status" value="1"/>
</dbReference>
<protein>
    <submittedName>
        <fullName evidence="4">2-polyprenyl-6-methoxyphenol hydroxylase</fullName>
    </submittedName>
</protein>
<dbReference type="GO" id="GO:0071949">
    <property type="term" value="F:FAD binding"/>
    <property type="evidence" value="ECO:0007669"/>
    <property type="project" value="InterPro"/>
</dbReference>
<keyword evidence="1" id="KW-0560">Oxidoreductase</keyword>
<dbReference type="OrthoDB" id="9782160at2"/>